<organism evidence="1 2">
    <name type="scientific">Catellatospora chokoriensis</name>
    <dbReference type="NCBI Taxonomy" id="310353"/>
    <lineage>
        <taxon>Bacteria</taxon>
        <taxon>Bacillati</taxon>
        <taxon>Actinomycetota</taxon>
        <taxon>Actinomycetes</taxon>
        <taxon>Micromonosporales</taxon>
        <taxon>Micromonosporaceae</taxon>
        <taxon>Catellatospora</taxon>
    </lineage>
</organism>
<proteinExistence type="predicted"/>
<keyword evidence="2" id="KW-1185">Reference proteome</keyword>
<dbReference type="AlphaFoldDB" id="A0A8J3NX36"/>
<gene>
    <name evidence="1" type="ORF">Cch02nite_73490</name>
</gene>
<protein>
    <submittedName>
        <fullName evidence="1">Uncharacterized protein</fullName>
    </submittedName>
</protein>
<reference evidence="1 2" key="1">
    <citation type="submission" date="2021-01" db="EMBL/GenBank/DDBJ databases">
        <title>Whole genome shotgun sequence of Catellatospora chokoriensis NBRC 107358.</title>
        <authorList>
            <person name="Komaki H."/>
            <person name="Tamura T."/>
        </authorList>
    </citation>
    <scope>NUCLEOTIDE SEQUENCE [LARGE SCALE GENOMIC DNA]</scope>
    <source>
        <strain evidence="1 2">NBRC 107358</strain>
    </source>
</reference>
<accession>A0A8J3NX36</accession>
<dbReference type="RefSeq" id="WP_191841469.1">
    <property type="nucleotide sequence ID" value="NZ_BAAALB010000019.1"/>
</dbReference>
<evidence type="ECO:0000313" key="1">
    <source>
        <dbReference type="EMBL" id="GIF93905.1"/>
    </source>
</evidence>
<evidence type="ECO:0000313" key="2">
    <source>
        <dbReference type="Proteomes" id="UP000619293"/>
    </source>
</evidence>
<sequence length="106" mass="12134">MSVMLRLAHRAILRRRRPPSSAVTVYAVRMDWADRTHQFVDRRSSPELALLAAARLRAYWRRSPVRPTLSVAALSEHEFALHRRRRDCRSPDCAVAASVESRSVVA</sequence>
<dbReference type="EMBL" id="BONG01000075">
    <property type="protein sequence ID" value="GIF93905.1"/>
    <property type="molecule type" value="Genomic_DNA"/>
</dbReference>
<name>A0A8J3NX36_9ACTN</name>
<comment type="caution">
    <text evidence="1">The sequence shown here is derived from an EMBL/GenBank/DDBJ whole genome shotgun (WGS) entry which is preliminary data.</text>
</comment>
<dbReference type="Proteomes" id="UP000619293">
    <property type="component" value="Unassembled WGS sequence"/>
</dbReference>